<proteinExistence type="predicted"/>
<dbReference type="Gene3D" id="2.60.120.260">
    <property type="entry name" value="Galactose-binding domain-like"/>
    <property type="match status" value="1"/>
</dbReference>
<dbReference type="GO" id="GO:0004567">
    <property type="term" value="F:beta-mannosidase activity"/>
    <property type="evidence" value="ECO:0007669"/>
    <property type="project" value="TreeGrafter"/>
</dbReference>
<evidence type="ECO:0000313" key="4">
    <source>
        <dbReference type="EMBL" id="PHP65121.1"/>
    </source>
</evidence>
<sequence length="828" mass="90638">MLRQIPLSAKQVMPLVEGWRMAVTAAGAHADDTGLAGTGDWLPAAVPGTAAGALADAGRFDVDRPEPLHDKDVWFACNVEVDDPGNRLLCLEGLATIAEVYWNGLRVLDSSSMYAAHRVPVVAERRNRLSIAFRALQPWLDRKGPRARWRPQLATSQGLRLVRTTLLGHMSGWCPDVQAVGPWRPVSLVTPDARDLHLEDLKPDLRDDGTGTLDVRFRLDPEEEAPRVSCAGTSALASRGEDGTWRAHLEIADVAPWWPHTHGTPALHAVTVEVAGRAYDLGRTGFRRIAVDRGADGTGFALRINGVPVFARGAVWTNADILRLPGGRDSYAPWLDLAVEGGMNMLRIGGTMAYESPAFFELCDEKGIMVWQDFMFANYDYPVADEAFAATVRAEADQVLAGIQACPSLTVLCGGSEIYQQAAMLGLPESRYKGPLTEEILPGRAAHWRPDVPYVPNSPCGGAQPFSPNEGIAHYYGNSAYRRTLEDARRAGVRFAAETLAFSHVPQQRTLDSHLPVMPGHDPRWKARVPRDRGVGWDFEDVRDHYFEDIFGERPADVRYGDPARYLDQSRAVTGAVIEATMAEWRRAASSCAGALVWTWQDLLPGAGWGLVDATGEPKPAWYAMKRACRPVQVMMTDEGTNGLSVHAVNETGRDVPVVLSLACLRDGATPVVQGRREMTLGARQAVEIPATDLFGAFFDTTWAFRFGPLSHDVTVARLADPGTGSVLADAFHFPAGWRHERHAPALAAGLSQDAAGTWWLGLETDRLLRSVHVDDENFRPDDDWFHLAPGAKKTLRLHRRPQAASDARPHGTITMLNATGRIGYGND</sequence>
<gene>
    <name evidence="4" type="ORF">CSC94_20595</name>
</gene>
<dbReference type="SUPFAM" id="SSF49785">
    <property type="entry name" value="Galactose-binding domain-like"/>
    <property type="match status" value="1"/>
</dbReference>
<dbReference type="Pfam" id="PF22666">
    <property type="entry name" value="Glyco_hydro_2_N2"/>
    <property type="match status" value="1"/>
</dbReference>
<evidence type="ECO:0000313" key="5">
    <source>
        <dbReference type="Proteomes" id="UP000221168"/>
    </source>
</evidence>
<dbReference type="RefSeq" id="WP_099308267.1">
    <property type="nucleotide sequence ID" value="NZ_PDVP01000018.1"/>
</dbReference>
<name>A0A2G1QI35_9HYPH</name>
<feature type="domain" description="Beta-mannosidase-like galactose-binding" evidence="3">
    <location>
        <begin position="39"/>
        <end position="184"/>
    </location>
</feature>
<dbReference type="OrthoDB" id="9758603at2"/>
<dbReference type="SUPFAM" id="SSF49303">
    <property type="entry name" value="beta-Galactosidase/glucuronidase domain"/>
    <property type="match status" value="2"/>
</dbReference>
<dbReference type="Proteomes" id="UP000221168">
    <property type="component" value="Unassembled WGS sequence"/>
</dbReference>
<keyword evidence="1" id="KW-0378">Hydrolase</keyword>
<dbReference type="InterPro" id="IPR017853">
    <property type="entry name" value="GH"/>
</dbReference>
<dbReference type="Gene3D" id="3.20.20.80">
    <property type="entry name" value="Glycosidases"/>
    <property type="match status" value="1"/>
</dbReference>
<dbReference type="PANTHER" id="PTHR43730">
    <property type="entry name" value="BETA-MANNOSIDASE"/>
    <property type="match status" value="1"/>
</dbReference>
<dbReference type="EMBL" id="PDVP01000018">
    <property type="protein sequence ID" value="PHP65121.1"/>
    <property type="molecule type" value="Genomic_DNA"/>
</dbReference>
<comment type="caution">
    <text evidence="4">The sequence shown here is derived from an EMBL/GenBank/DDBJ whole genome shotgun (WGS) entry which is preliminary data.</text>
</comment>
<evidence type="ECO:0000256" key="1">
    <source>
        <dbReference type="ARBA" id="ARBA00022801"/>
    </source>
</evidence>
<dbReference type="InterPro" id="IPR036156">
    <property type="entry name" value="Beta-gal/glucu_dom_sf"/>
</dbReference>
<organism evidence="4 5">
    <name type="scientific">Zhengella mangrovi</name>
    <dbReference type="NCBI Taxonomy" id="1982044"/>
    <lineage>
        <taxon>Bacteria</taxon>
        <taxon>Pseudomonadati</taxon>
        <taxon>Pseudomonadota</taxon>
        <taxon>Alphaproteobacteria</taxon>
        <taxon>Hyphomicrobiales</taxon>
        <taxon>Notoacmeibacteraceae</taxon>
        <taxon>Zhengella</taxon>
    </lineage>
</organism>
<reference evidence="4 5" key="1">
    <citation type="submission" date="2017-10" db="EMBL/GenBank/DDBJ databases">
        <title>Sedimentibacterium mangrovi gen. nov., sp. nov., a novel member of family Phyllobacteriacea isolated from mangrove sediment.</title>
        <authorList>
            <person name="Liao H."/>
            <person name="Tian Y."/>
        </authorList>
    </citation>
    <scope>NUCLEOTIDE SEQUENCE [LARGE SCALE GENOMIC DNA]</scope>
    <source>
        <strain evidence="4 5">X9-2-2</strain>
    </source>
</reference>
<evidence type="ECO:0000259" key="3">
    <source>
        <dbReference type="Pfam" id="PF22666"/>
    </source>
</evidence>
<dbReference type="PANTHER" id="PTHR43730:SF1">
    <property type="entry name" value="BETA-MANNOSIDASE"/>
    <property type="match status" value="1"/>
</dbReference>
<dbReference type="GO" id="GO:0006516">
    <property type="term" value="P:glycoprotein catabolic process"/>
    <property type="evidence" value="ECO:0007669"/>
    <property type="project" value="TreeGrafter"/>
</dbReference>
<accession>A0A2G1QI35</accession>
<dbReference type="SUPFAM" id="SSF51445">
    <property type="entry name" value="(Trans)glycosidases"/>
    <property type="match status" value="1"/>
</dbReference>
<dbReference type="AlphaFoldDB" id="A0A2G1QI35"/>
<dbReference type="InterPro" id="IPR050887">
    <property type="entry name" value="Beta-mannosidase_GH2"/>
</dbReference>
<keyword evidence="2" id="KW-0326">Glycosidase</keyword>
<dbReference type="InterPro" id="IPR008979">
    <property type="entry name" value="Galactose-bd-like_sf"/>
</dbReference>
<evidence type="ECO:0000256" key="2">
    <source>
        <dbReference type="ARBA" id="ARBA00023295"/>
    </source>
</evidence>
<keyword evidence="5" id="KW-1185">Reference proteome</keyword>
<protein>
    <submittedName>
        <fullName evidence="4">Beta-mannosidase</fullName>
    </submittedName>
</protein>
<dbReference type="InterPro" id="IPR054593">
    <property type="entry name" value="Beta-mannosidase-like_N2"/>
</dbReference>